<dbReference type="CDD" id="cd22323">
    <property type="entry name" value="EcoRV-like"/>
    <property type="match status" value="1"/>
</dbReference>
<dbReference type="AlphaFoldDB" id="A0AB33BIF9"/>
<evidence type="ECO:0000313" key="4">
    <source>
        <dbReference type="EMBL" id="ARI80674.1"/>
    </source>
</evidence>
<name>A0AB33BIF9_MICA7</name>
<keyword evidence="5" id="KW-1185">Reference proteome</keyword>
<dbReference type="Pfam" id="PF09233">
    <property type="entry name" value="Endonuc-EcoRV"/>
    <property type="match status" value="1"/>
</dbReference>
<dbReference type="RefSeq" id="WP_002741551.1">
    <property type="nucleotide sequence ID" value="NZ_CP020771.1"/>
</dbReference>
<sequence length="287" mass="33157">MTPEHFLQLLQHQTSSFAQTVSTNEGEWIIKGFIDIHKKVYTISIDTKIISKILELLLFPIFDNFARCNQLKIELVSQQNFYPDLTFIHEPTGAKFAVDIKSTYRKNNQEVNGMTLGTFTGYFRQRNSCKNIKYPYQEYSGHYVLGVIYTKCDLVADERKSFRLEDIEKIPSVIKDFQFFAQPKYKIASSSPGSGNTKNIGSVTKISELIEGKGIFSLLGEEVYDDYWMYYLTTDMAKQVDSSRPYTNLKSYLEYKQRGSDALKLREDEIINLSSDYQEITVNEESV</sequence>
<dbReference type="InterPro" id="IPR015314">
    <property type="entry name" value="Restrct_endonuc_II_EcoRV"/>
</dbReference>
<gene>
    <name evidence="4" type="ORF">BH695_1393</name>
</gene>
<organism evidence="4 5">
    <name type="scientific">Microcystis aeruginosa PCC 7806SL</name>
    <dbReference type="NCBI Taxonomy" id="1903187"/>
    <lineage>
        <taxon>Bacteria</taxon>
        <taxon>Bacillati</taxon>
        <taxon>Cyanobacteriota</taxon>
        <taxon>Cyanophyceae</taxon>
        <taxon>Oscillatoriophycideae</taxon>
        <taxon>Chroococcales</taxon>
        <taxon>Microcystaceae</taxon>
        <taxon>Microcystis</taxon>
    </lineage>
</organism>
<accession>A0AB33BIF9</accession>
<dbReference type="GO" id="GO:0016787">
    <property type="term" value="F:hydrolase activity"/>
    <property type="evidence" value="ECO:0007669"/>
    <property type="project" value="UniProtKB-KW"/>
</dbReference>
<reference evidence="4 5" key="1">
    <citation type="journal article" date="2018" name="Harmful Algae">
        <title>The highly heterogeneous methylated genomes and diverse restriction-modification systems of bloom-forming Microcystis.</title>
        <authorList>
            <person name="Zhao L."/>
            <person name="Song Y."/>
            <person name="Li L."/>
            <person name="Gan N."/>
            <person name="Brand J.J."/>
            <person name="Song L."/>
        </authorList>
    </citation>
    <scope>NUCLEOTIDE SEQUENCE [LARGE SCALE GENOMIC DNA]</scope>
    <source>
        <strain evidence="4 5">PCC 7806SL</strain>
    </source>
</reference>
<dbReference type="InterPro" id="IPR011335">
    <property type="entry name" value="Restrct_endonuc-II-like"/>
</dbReference>
<dbReference type="InterPro" id="IPR037057">
    <property type="entry name" value="DNA_rep_MutH/T2_RE_sf"/>
</dbReference>
<evidence type="ECO:0000256" key="1">
    <source>
        <dbReference type="ARBA" id="ARBA00022722"/>
    </source>
</evidence>
<dbReference type="EMBL" id="CP020771">
    <property type="protein sequence ID" value="ARI80674.1"/>
    <property type="molecule type" value="Genomic_DNA"/>
</dbReference>
<evidence type="ECO:0000256" key="3">
    <source>
        <dbReference type="ARBA" id="ARBA00022801"/>
    </source>
</evidence>
<protein>
    <recommendedName>
        <fullName evidence="6">Restriction endonuclease</fullName>
    </recommendedName>
</protein>
<evidence type="ECO:0000256" key="2">
    <source>
        <dbReference type="ARBA" id="ARBA00022759"/>
    </source>
</evidence>
<dbReference type="Gene3D" id="3.40.600.10">
    <property type="entry name" value="DNA mismatch repair MutH/Restriction endonuclease, type II"/>
    <property type="match status" value="1"/>
</dbReference>
<keyword evidence="3" id="KW-0378">Hydrolase</keyword>
<dbReference type="SUPFAM" id="SSF52980">
    <property type="entry name" value="Restriction endonuclease-like"/>
    <property type="match status" value="1"/>
</dbReference>
<evidence type="ECO:0000313" key="5">
    <source>
        <dbReference type="Proteomes" id="UP000192439"/>
    </source>
</evidence>
<dbReference type="Proteomes" id="UP000192439">
    <property type="component" value="Chromosome"/>
</dbReference>
<dbReference type="REBASE" id="197073">
    <property type="entry name" value="Mae7806SLIVP"/>
</dbReference>
<keyword evidence="1" id="KW-0540">Nuclease</keyword>
<keyword evidence="2" id="KW-0255">Endonuclease</keyword>
<proteinExistence type="predicted"/>
<dbReference type="GO" id="GO:0003677">
    <property type="term" value="F:DNA binding"/>
    <property type="evidence" value="ECO:0007669"/>
    <property type="project" value="InterPro"/>
</dbReference>
<dbReference type="GO" id="GO:0004519">
    <property type="term" value="F:endonuclease activity"/>
    <property type="evidence" value="ECO:0007669"/>
    <property type="project" value="UniProtKB-KW"/>
</dbReference>
<evidence type="ECO:0008006" key="6">
    <source>
        <dbReference type="Google" id="ProtNLM"/>
    </source>
</evidence>